<name>A0A1E4QYI2_9BACI</name>
<dbReference type="Proteomes" id="UP000094784">
    <property type="component" value="Unassembled WGS sequence"/>
</dbReference>
<dbReference type="EMBL" id="MECQ01000008">
    <property type="protein sequence ID" value="ODV53273.1"/>
    <property type="molecule type" value="Genomic_DNA"/>
</dbReference>
<protein>
    <submittedName>
        <fullName evidence="1">Uncharacterized protein</fullName>
    </submittedName>
</protein>
<accession>A0A1E4QYI2</accession>
<sequence>MINTYHTIVTVIGTAEDIEQFKVKHLDDNNNIKLEVAAPLEGKDPIEVWGAPSCTTEHYEDEDGTCVNVCIGSRGLIDHWFKKFSTDNPQFETHLNYTCLLLNEKGTLIYKDGEMVLEIA</sequence>
<evidence type="ECO:0000313" key="2">
    <source>
        <dbReference type="Proteomes" id="UP000094784"/>
    </source>
</evidence>
<proteinExistence type="predicted"/>
<organism evidence="1 2">
    <name type="scientific">Lysinibacillus fusiformis</name>
    <dbReference type="NCBI Taxonomy" id="28031"/>
    <lineage>
        <taxon>Bacteria</taxon>
        <taxon>Bacillati</taxon>
        <taxon>Bacillota</taxon>
        <taxon>Bacilli</taxon>
        <taxon>Bacillales</taxon>
        <taxon>Bacillaceae</taxon>
        <taxon>Lysinibacillus</taxon>
    </lineage>
</organism>
<reference evidence="1 2" key="1">
    <citation type="submission" date="2016-09" db="EMBL/GenBank/DDBJ databases">
        <title>Draft genome sequence of the soil isolate, Lysinibacillus fusiformis M5, a potential hypoxanthine producer.</title>
        <authorList>
            <person name="Gallegos-Monterrosa R."/>
            <person name="Maroti G."/>
            <person name="Balint B."/>
            <person name="Kovacs A.T."/>
        </authorList>
    </citation>
    <scope>NUCLEOTIDE SEQUENCE [LARGE SCALE GENOMIC DNA]</scope>
    <source>
        <strain evidence="1 2">M5</strain>
    </source>
</reference>
<dbReference type="AlphaFoldDB" id="A0A1E4QYI2"/>
<evidence type="ECO:0000313" key="1">
    <source>
        <dbReference type="EMBL" id="ODV53273.1"/>
    </source>
</evidence>
<dbReference type="RefSeq" id="WP_069483515.1">
    <property type="nucleotide sequence ID" value="NZ_KV766183.1"/>
</dbReference>
<gene>
    <name evidence="1" type="ORF">BG258_23515</name>
</gene>
<comment type="caution">
    <text evidence="1">The sequence shown here is derived from an EMBL/GenBank/DDBJ whole genome shotgun (WGS) entry which is preliminary data.</text>
</comment>